<dbReference type="Proteomes" id="UP000244223">
    <property type="component" value="Unassembled WGS sequence"/>
</dbReference>
<dbReference type="OrthoDB" id="378644at2"/>
<dbReference type="EMBL" id="QAON01000001">
    <property type="protein sequence ID" value="PTQ91276.1"/>
    <property type="molecule type" value="Genomic_DNA"/>
</dbReference>
<name>A0A2T5J3Z3_9GAMM</name>
<accession>A0A2T5J3Z3</accession>
<dbReference type="AlphaFoldDB" id="A0A2T5J3Z3"/>
<dbReference type="RefSeq" id="WP_107864290.1">
    <property type="nucleotide sequence ID" value="NZ_QAON01000001.1"/>
</dbReference>
<organism evidence="2 3">
    <name type="scientific">Agitococcus lubricus</name>
    <dbReference type="NCBI Taxonomy" id="1077255"/>
    <lineage>
        <taxon>Bacteria</taxon>
        <taxon>Pseudomonadati</taxon>
        <taxon>Pseudomonadota</taxon>
        <taxon>Gammaproteobacteria</taxon>
        <taxon>Moraxellales</taxon>
        <taxon>Moraxellaceae</taxon>
        <taxon>Agitococcus</taxon>
    </lineage>
</organism>
<evidence type="ECO:0000313" key="3">
    <source>
        <dbReference type="Proteomes" id="UP000244223"/>
    </source>
</evidence>
<comment type="caution">
    <text evidence="2">The sequence shown here is derived from an EMBL/GenBank/DDBJ whole genome shotgun (WGS) entry which is preliminary data.</text>
</comment>
<proteinExistence type="predicted"/>
<sequence>MAWQETLQDASFRGVPFDVLSTTDNHKQAVVTHSIPYVNGGSLEPTGYDPRAFNVSAIIWGEDYESRLTQLELALNQISLGQLIHPTRGLLTVAVQDYSVKHLEEEVETARIDIVFIEEGLITELFSLATPEEPTEALAEAALLLFNNANDKLAQELAVVSESAIFSAKQRALRLDKMLLKSLQDLRKQVQSTVSSLEKAINAPYEFAAQIADLCDGLIDLRAFDVDIIAAKWHNLRGQFKNILRLPNDGKSLNAKQQRDNRVFSQYMDSLVLRSNSVAASQLFVNDIESPTLTPLEVEAISNTLRADGQQLINAIRQSNSPLSQQDLAVIEAIKTVAYQAQRAGLALLARKPPLIERKVDNATSLHLLAHFWYADHTRALELLRLNPQIRHPNFIDAGEVLNAYAK</sequence>
<dbReference type="Pfam" id="PF07157">
    <property type="entry name" value="DNA_circ_N"/>
    <property type="match status" value="1"/>
</dbReference>
<protein>
    <submittedName>
        <fullName evidence="2">Prophage DNA circulation protein</fullName>
    </submittedName>
</protein>
<gene>
    <name evidence="2" type="ORF">C8N29_101349</name>
</gene>
<dbReference type="InterPro" id="IPR009826">
    <property type="entry name" value="DNA_circ_N"/>
</dbReference>
<keyword evidence="3" id="KW-1185">Reference proteome</keyword>
<feature type="domain" description="DNA circulation N-terminal" evidence="1">
    <location>
        <begin position="7"/>
        <end position="93"/>
    </location>
</feature>
<evidence type="ECO:0000259" key="1">
    <source>
        <dbReference type="Pfam" id="PF07157"/>
    </source>
</evidence>
<reference evidence="2 3" key="1">
    <citation type="submission" date="2018-04" db="EMBL/GenBank/DDBJ databases">
        <title>Genomic Encyclopedia of Archaeal and Bacterial Type Strains, Phase II (KMG-II): from individual species to whole genera.</title>
        <authorList>
            <person name="Goeker M."/>
        </authorList>
    </citation>
    <scope>NUCLEOTIDE SEQUENCE [LARGE SCALE GENOMIC DNA]</scope>
    <source>
        <strain evidence="2 3">DSM 5822</strain>
    </source>
</reference>
<evidence type="ECO:0000313" key="2">
    <source>
        <dbReference type="EMBL" id="PTQ91276.1"/>
    </source>
</evidence>